<dbReference type="NCBIfam" id="TIGR04183">
    <property type="entry name" value="Por_Secre_tail"/>
    <property type="match status" value="1"/>
</dbReference>
<evidence type="ECO:0000313" key="4">
    <source>
        <dbReference type="Proteomes" id="UP000598971"/>
    </source>
</evidence>
<dbReference type="InterPro" id="IPR036116">
    <property type="entry name" value="FN3_sf"/>
</dbReference>
<dbReference type="Proteomes" id="UP000598971">
    <property type="component" value="Unassembled WGS sequence"/>
</dbReference>
<sequence>MKNKFLSFLQFAFIFLFLSVVKANAQTDSCCSAPDSLKVTFVGDSTFCVSWVVIKSPLCDSAARGTIAWRPIGDSVWLTHSGNYSPATHTVTYCDSIKPATKYQWRVRNTCITYDSLTHRDTVIHSPWIKGPNFTSDTASFKKNGSIDQLSLQTLPQINTRQSIKMYPNPTHDIVTIEGYAAASSNLKIIVTNTAGKNVAIRDFSVPMGSYKIPYNISTLTKGFYFVTINDGKASSFLKLRKE</sequence>
<keyword evidence="4" id="KW-1185">Reference proteome</keyword>
<organism evidence="3 4">
    <name type="scientific">Limnovirga soli</name>
    <dbReference type="NCBI Taxonomy" id="2656915"/>
    <lineage>
        <taxon>Bacteria</taxon>
        <taxon>Pseudomonadati</taxon>
        <taxon>Bacteroidota</taxon>
        <taxon>Chitinophagia</taxon>
        <taxon>Chitinophagales</taxon>
        <taxon>Chitinophagaceae</taxon>
        <taxon>Limnovirga</taxon>
    </lineage>
</organism>
<evidence type="ECO:0000256" key="1">
    <source>
        <dbReference type="SAM" id="SignalP"/>
    </source>
</evidence>
<dbReference type="AlphaFoldDB" id="A0A8J8FHA2"/>
<evidence type="ECO:0000259" key="2">
    <source>
        <dbReference type="Pfam" id="PF18962"/>
    </source>
</evidence>
<dbReference type="EMBL" id="WHPF01000004">
    <property type="protein sequence ID" value="NNV55044.1"/>
    <property type="molecule type" value="Genomic_DNA"/>
</dbReference>
<feature type="signal peptide" evidence="1">
    <location>
        <begin position="1"/>
        <end position="25"/>
    </location>
</feature>
<comment type="caution">
    <text evidence="3">The sequence shown here is derived from an EMBL/GenBank/DDBJ whole genome shotgun (WGS) entry which is preliminary data.</text>
</comment>
<dbReference type="RefSeq" id="WP_171606975.1">
    <property type="nucleotide sequence ID" value="NZ_WHPF01000004.1"/>
</dbReference>
<dbReference type="SUPFAM" id="SSF49265">
    <property type="entry name" value="Fibronectin type III"/>
    <property type="match status" value="1"/>
</dbReference>
<feature type="chain" id="PRO_5035244481" evidence="1">
    <location>
        <begin position="26"/>
        <end position="243"/>
    </location>
</feature>
<dbReference type="Pfam" id="PF18962">
    <property type="entry name" value="Por_Secre_tail"/>
    <property type="match status" value="1"/>
</dbReference>
<evidence type="ECO:0000313" key="3">
    <source>
        <dbReference type="EMBL" id="NNV55044.1"/>
    </source>
</evidence>
<reference evidence="3" key="1">
    <citation type="submission" date="2019-10" db="EMBL/GenBank/DDBJ databases">
        <title>Draft genome sequence of Panacibacter sp. KCS-6.</title>
        <authorList>
            <person name="Yim K.J."/>
        </authorList>
    </citation>
    <scope>NUCLEOTIDE SEQUENCE</scope>
    <source>
        <strain evidence="3">KCS-6</strain>
    </source>
</reference>
<dbReference type="InterPro" id="IPR026444">
    <property type="entry name" value="Secre_tail"/>
</dbReference>
<proteinExistence type="predicted"/>
<protein>
    <submittedName>
        <fullName evidence="3">T9SS type A sorting domain-containing protein</fullName>
    </submittedName>
</protein>
<accession>A0A8J8FHA2</accession>
<gene>
    <name evidence="3" type="ORF">GD597_06210</name>
</gene>
<keyword evidence="1" id="KW-0732">Signal</keyword>
<feature type="domain" description="Secretion system C-terminal sorting" evidence="2">
    <location>
        <begin position="166"/>
        <end position="237"/>
    </location>
</feature>
<name>A0A8J8FHA2_9BACT</name>